<dbReference type="Gene3D" id="3.40.630.30">
    <property type="match status" value="1"/>
</dbReference>
<comment type="caution">
    <text evidence="2">The sequence shown here is derived from an EMBL/GenBank/DDBJ whole genome shotgun (WGS) entry which is preliminary data.</text>
</comment>
<proteinExistence type="predicted"/>
<dbReference type="SUPFAM" id="SSF55729">
    <property type="entry name" value="Acyl-CoA N-acyltransferases (Nat)"/>
    <property type="match status" value="1"/>
</dbReference>
<dbReference type="InterPro" id="IPR016181">
    <property type="entry name" value="Acyl_CoA_acyltransferase"/>
</dbReference>
<evidence type="ECO:0000313" key="2">
    <source>
        <dbReference type="EMBL" id="KAK3357738.1"/>
    </source>
</evidence>
<evidence type="ECO:0000313" key="3">
    <source>
        <dbReference type="Proteomes" id="UP001275084"/>
    </source>
</evidence>
<dbReference type="AlphaFoldDB" id="A0AAJ0HN14"/>
<dbReference type="Proteomes" id="UP001275084">
    <property type="component" value="Unassembled WGS sequence"/>
</dbReference>
<keyword evidence="3" id="KW-1185">Reference proteome</keyword>
<accession>A0AAJ0HN14</accession>
<sequence>MAGNNNANPDWAARPALSASKPPSTEECNPTPAEASSRPIAKANSPSPAEWNRPSQSKPWNKPWSNTTPAERNQPSRNKQWQKRPRPLANNPPSAAANNQSYGKASRSSIDGEVGSLAKSVLGPGQDRIEAYAPVLTTHHAPRPNPKFLGSTPGSLPSLPPFDDEGDLHVGNLDSISNKRSHSADIRNTIGLERNPIRPSQIWEDDPWSEVSRARDQETLRATSFGSKLVQSWADMAPRPPNFRPTLFGSKGHWYCDIDTFNGALLEPVNYPETLPSVIEGKRETNWNQLNWTSSLLMRRYNDLSKKNQNNPRFRVPVYDTSEDHMDEEALKQARADATRQILARAPPYTIESPRTPCYLRPATAEDMVQVSAIYNWEVANGFQALDSKPLSRDDFAEILARVGKLHMPFLVAVHGHAHKLGLKQGNLEYTKCVPHPGATEEPSLYFEGKIMGFAFLSVWEPGLADYGNGSSRATAKVNLFVHHDHRRKHVGFSLLDKLLSIPSSRYDSTMACNFVDASDSPIYKHPVLKLERQGGQRVVEQERKYFRVYLDFHVRHKYYDVGDPKLKEEQKDFDRDLDWARKLLDESFHFAEKVRFDQVFRKNGVWLDKVTFEHTCYLTDDMDGNENY</sequence>
<organism evidence="2 3">
    <name type="scientific">Lasiosphaeria hispida</name>
    <dbReference type="NCBI Taxonomy" id="260671"/>
    <lineage>
        <taxon>Eukaryota</taxon>
        <taxon>Fungi</taxon>
        <taxon>Dikarya</taxon>
        <taxon>Ascomycota</taxon>
        <taxon>Pezizomycotina</taxon>
        <taxon>Sordariomycetes</taxon>
        <taxon>Sordariomycetidae</taxon>
        <taxon>Sordariales</taxon>
        <taxon>Lasiosphaeriaceae</taxon>
        <taxon>Lasiosphaeria</taxon>
    </lineage>
</organism>
<gene>
    <name evidence="2" type="ORF">B0T25DRAFT_566994</name>
</gene>
<reference evidence="2" key="2">
    <citation type="submission" date="2023-06" db="EMBL/GenBank/DDBJ databases">
        <authorList>
            <consortium name="Lawrence Berkeley National Laboratory"/>
            <person name="Haridas S."/>
            <person name="Hensen N."/>
            <person name="Bonometti L."/>
            <person name="Westerberg I."/>
            <person name="Brannstrom I.O."/>
            <person name="Guillou S."/>
            <person name="Cros-Aarteil S."/>
            <person name="Calhoun S."/>
            <person name="Kuo A."/>
            <person name="Mondo S."/>
            <person name="Pangilinan J."/>
            <person name="Riley R."/>
            <person name="Labutti K."/>
            <person name="Andreopoulos B."/>
            <person name="Lipzen A."/>
            <person name="Chen C."/>
            <person name="Yanf M."/>
            <person name="Daum C."/>
            <person name="Ng V."/>
            <person name="Clum A."/>
            <person name="Steindorff A."/>
            <person name="Ohm R."/>
            <person name="Martin F."/>
            <person name="Silar P."/>
            <person name="Natvig D."/>
            <person name="Lalanne C."/>
            <person name="Gautier V."/>
            <person name="Ament-Velasquez S.L."/>
            <person name="Kruys A."/>
            <person name="Hutchinson M.I."/>
            <person name="Powell A.J."/>
            <person name="Barry K."/>
            <person name="Miller A.N."/>
            <person name="Grigoriev I.V."/>
            <person name="Debuchy R."/>
            <person name="Gladieux P."/>
            <person name="Thoren M.H."/>
            <person name="Johannesson H."/>
        </authorList>
    </citation>
    <scope>NUCLEOTIDE SEQUENCE</scope>
    <source>
        <strain evidence="2">CBS 955.72</strain>
    </source>
</reference>
<protein>
    <submittedName>
        <fullName evidence="2">Uncharacterized protein</fullName>
    </submittedName>
</protein>
<evidence type="ECO:0000256" key="1">
    <source>
        <dbReference type="SAM" id="MobiDB-lite"/>
    </source>
</evidence>
<reference evidence="2" key="1">
    <citation type="journal article" date="2023" name="Mol. Phylogenet. Evol.">
        <title>Genome-scale phylogeny and comparative genomics of the fungal order Sordariales.</title>
        <authorList>
            <person name="Hensen N."/>
            <person name="Bonometti L."/>
            <person name="Westerberg I."/>
            <person name="Brannstrom I.O."/>
            <person name="Guillou S."/>
            <person name="Cros-Aarteil S."/>
            <person name="Calhoun S."/>
            <person name="Haridas S."/>
            <person name="Kuo A."/>
            <person name="Mondo S."/>
            <person name="Pangilinan J."/>
            <person name="Riley R."/>
            <person name="LaButti K."/>
            <person name="Andreopoulos B."/>
            <person name="Lipzen A."/>
            <person name="Chen C."/>
            <person name="Yan M."/>
            <person name="Daum C."/>
            <person name="Ng V."/>
            <person name="Clum A."/>
            <person name="Steindorff A."/>
            <person name="Ohm R.A."/>
            <person name="Martin F."/>
            <person name="Silar P."/>
            <person name="Natvig D.O."/>
            <person name="Lalanne C."/>
            <person name="Gautier V."/>
            <person name="Ament-Velasquez S.L."/>
            <person name="Kruys A."/>
            <person name="Hutchinson M.I."/>
            <person name="Powell A.J."/>
            <person name="Barry K."/>
            <person name="Miller A.N."/>
            <person name="Grigoriev I.V."/>
            <person name="Debuchy R."/>
            <person name="Gladieux P."/>
            <person name="Hiltunen Thoren M."/>
            <person name="Johannesson H."/>
        </authorList>
    </citation>
    <scope>NUCLEOTIDE SEQUENCE</scope>
    <source>
        <strain evidence="2">CBS 955.72</strain>
    </source>
</reference>
<name>A0AAJ0HN14_9PEZI</name>
<dbReference type="EMBL" id="JAUIQD010000003">
    <property type="protein sequence ID" value="KAK3357738.1"/>
    <property type="molecule type" value="Genomic_DNA"/>
</dbReference>
<feature type="compositionally biased region" description="Polar residues" evidence="1">
    <location>
        <begin position="100"/>
        <end position="109"/>
    </location>
</feature>
<feature type="compositionally biased region" description="Polar residues" evidence="1">
    <location>
        <begin position="53"/>
        <end position="79"/>
    </location>
</feature>
<feature type="compositionally biased region" description="Low complexity" evidence="1">
    <location>
        <begin position="87"/>
        <end position="99"/>
    </location>
</feature>
<feature type="region of interest" description="Disordered" evidence="1">
    <location>
        <begin position="1"/>
        <end position="110"/>
    </location>
</feature>